<protein>
    <recommendedName>
        <fullName evidence="3">Mitochondrial protein</fullName>
    </recommendedName>
</protein>
<organism evidence="1 2">
    <name type="scientific">Dendrobium nobile</name>
    <name type="common">Orchid</name>
    <dbReference type="NCBI Taxonomy" id="94219"/>
    <lineage>
        <taxon>Eukaryota</taxon>
        <taxon>Viridiplantae</taxon>
        <taxon>Streptophyta</taxon>
        <taxon>Embryophyta</taxon>
        <taxon>Tracheophyta</taxon>
        <taxon>Spermatophyta</taxon>
        <taxon>Magnoliopsida</taxon>
        <taxon>Liliopsida</taxon>
        <taxon>Asparagales</taxon>
        <taxon>Orchidaceae</taxon>
        <taxon>Epidendroideae</taxon>
        <taxon>Malaxideae</taxon>
        <taxon>Dendrobiinae</taxon>
        <taxon>Dendrobium</taxon>
    </lineage>
</organism>
<name>A0A8T3C6L5_DENNO</name>
<comment type="caution">
    <text evidence="1">The sequence shown here is derived from an EMBL/GenBank/DDBJ whole genome shotgun (WGS) entry which is preliminary data.</text>
</comment>
<evidence type="ECO:0000313" key="1">
    <source>
        <dbReference type="EMBL" id="KAI0525178.1"/>
    </source>
</evidence>
<keyword evidence="2" id="KW-1185">Reference proteome</keyword>
<sequence length="175" mass="19746">MAECKPISSPIPSKVIADPTKTAIPLNLATADFFRHLVGSLQYLTLTRPDISFTVNKLCQHMRSPDDTDIKLLKRLLRYIKGTIKFGLPITATSLGFHAYSDSDWAGDPLDRKSTTSFVLFSVATSFLGKSKNKRLLPVRLPKQNIVLLLRLLRILSGFSGYYRNFKFFHPSRQS</sequence>
<gene>
    <name evidence="1" type="ORF">KFK09_004570</name>
</gene>
<evidence type="ECO:0000313" key="2">
    <source>
        <dbReference type="Proteomes" id="UP000829196"/>
    </source>
</evidence>
<evidence type="ECO:0008006" key="3">
    <source>
        <dbReference type="Google" id="ProtNLM"/>
    </source>
</evidence>
<proteinExistence type="predicted"/>
<dbReference type="PANTHER" id="PTHR11439:SF455">
    <property type="entry name" value="RLK (RECEPTOR-LIKE PROTEIN KINASE) 8, PUTATIVE-RELATED"/>
    <property type="match status" value="1"/>
</dbReference>
<reference evidence="1" key="1">
    <citation type="journal article" date="2022" name="Front. Genet.">
        <title>Chromosome-Scale Assembly of the Dendrobium nobile Genome Provides Insights Into the Molecular Mechanism of the Biosynthesis of the Medicinal Active Ingredient of Dendrobium.</title>
        <authorList>
            <person name="Xu Q."/>
            <person name="Niu S.-C."/>
            <person name="Li K.-L."/>
            <person name="Zheng P.-J."/>
            <person name="Zhang X.-J."/>
            <person name="Jia Y."/>
            <person name="Liu Y."/>
            <person name="Niu Y.-X."/>
            <person name="Yu L.-H."/>
            <person name="Chen D.-F."/>
            <person name="Zhang G.-Q."/>
        </authorList>
    </citation>
    <scope>NUCLEOTIDE SEQUENCE</scope>
    <source>
        <tissue evidence="1">Leaf</tissue>
    </source>
</reference>
<dbReference type="PANTHER" id="PTHR11439">
    <property type="entry name" value="GAG-POL-RELATED RETROTRANSPOSON"/>
    <property type="match status" value="1"/>
</dbReference>
<dbReference type="Proteomes" id="UP000829196">
    <property type="component" value="Unassembled WGS sequence"/>
</dbReference>
<dbReference type="AlphaFoldDB" id="A0A8T3C6L5"/>
<accession>A0A8T3C6L5</accession>
<dbReference type="EMBL" id="JAGYWB010000004">
    <property type="protein sequence ID" value="KAI0525178.1"/>
    <property type="molecule type" value="Genomic_DNA"/>
</dbReference>